<accession>A0A381ZPF2</accession>
<sequence>KKLIVGINSDDSVKKIKGPDRPINNEDKRVKQLMMLPWVDEVKVFEEDNPHKLMKEVMPDIIVKGGDWTVQTTVGNELAEVKIFPRIEGHSTSDIIEKIKNEQ</sequence>
<proteinExistence type="predicted"/>
<evidence type="ECO:0000259" key="3">
    <source>
        <dbReference type="Pfam" id="PF01467"/>
    </source>
</evidence>
<dbReference type="EMBL" id="UINC01022146">
    <property type="protein sequence ID" value="SVA91156.1"/>
    <property type="molecule type" value="Genomic_DNA"/>
</dbReference>
<feature type="non-terminal residue" evidence="4">
    <location>
        <position position="1"/>
    </location>
</feature>
<evidence type="ECO:0000313" key="4">
    <source>
        <dbReference type="EMBL" id="SVA91156.1"/>
    </source>
</evidence>
<dbReference type="InterPro" id="IPR050385">
    <property type="entry name" value="Archaeal_FAD_synthase"/>
</dbReference>
<reference evidence="4" key="1">
    <citation type="submission" date="2018-05" db="EMBL/GenBank/DDBJ databases">
        <authorList>
            <person name="Lanie J.A."/>
            <person name="Ng W.-L."/>
            <person name="Kazmierczak K.M."/>
            <person name="Andrzejewski T.M."/>
            <person name="Davidsen T.M."/>
            <person name="Wayne K.J."/>
            <person name="Tettelin H."/>
            <person name="Glass J.I."/>
            <person name="Rusch D."/>
            <person name="Podicherti R."/>
            <person name="Tsui H.-C.T."/>
            <person name="Winkler M.E."/>
        </authorList>
    </citation>
    <scope>NUCLEOTIDE SEQUENCE</scope>
</reference>
<feature type="domain" description="Cytidyltransferase-like" evidence="3">
    <location>
        <begin position="2"/>
        <end position="81"/>
    </location>
</feature>
<gene>
    <name evidence="4" type="ORF">METZ01_LOCUS144010</name>
</gene>
<keyword evidence="2" id="KW-0548">Nucleotidyltransferase</keyword>
<protein>
    <recommendedName>
        <fullName evidence="3">Cytidyltransferase-like domain-containing protein</fullName>
    </recommendedName>
</protein>
<keyword evidence="1" id="KW-0808">Transferase</keyword>
<dbReference type="Pfam" id="PF01467">
    <property type="entry name" value="CTP_transf_like"/>
    <property type="match status" value="1"/>
</dbReference>
<dbReference type="Gene3D" id="3.40.50.620">
    <property type="entry name" value="HUPs"/>
    <property type="match status" value="1"/>
</dbReference>
<dbReference type="PANTHER" id="PTHR43793">
    <property type="entry name" value="FAD SYNTHASE"/>
    <property type="match status" value="1"/>
</dbReference>
<dbReference type="PANTHER" id="PTHR43793:SF2">
    <property type="entry name" value="BIFUNCTIONAL PROTEIN HLDE"/>
    <property type="match status" value="1"/>
</dbReference>
<dbReference type="InterPro" id="IPR004821">
    <property type="entry name" value="Cyt_trans-like"/>
</dbReference>
<organism evidence="4">
    <name type="scientific">marine metagenome</name>
    <dbReference type="NCBI Taxonomy" id="408172"/>
    <lineage>
        <taxon>unclassified sequences</taxon>
        <taxon>metagenomes</taxon>
        <taxon>ecological metagenomes</taxon>
    </lineage>
</organism>
<dbReference type="InterPro" id="IPR014729">
    <property type="entry name" value="Rossmann-like_a/b/a_fold"/>
</dbReference>
<evidence type="ECO:0000256" key="1">
    <source>
        <dbReference type="ARBA" id="ARBA00022679"/>
    </source>
</evidence>
<dbReference type="GO" id="GO:0016779">
    <property type="term" value="F:nucleotidyltransferase activity"/>
    <property type="evidence" value="ECO:0007669"/>
    <property type="project" value="UniProtKB-KW"/>
</dbReference>
<evidence type="ECO:0000256" key="2">
    <source>
        <dbReference type="ARBA" id="ARBA00022695"/>
    </source>
</evidence>
<name>A0A381ZPF2_9ZZZZ</name>
<dbReference type="AlphaFoldDB" id="A0A381ZPF2"/>
<dbReference type="SUPFAM" id="SSF52374">
    <property type="entry name" value="Nucleotidylyl transferase"/>
    <property type="match status" value="1"/>
</dbReference>